<dbReference type="Gene3D" id="1.10.246.130">
    <property type="match status" value="1"/>
</dbReference>
<comment type="caution">
    <text evidence="2">The sequence shown here is derived from an EMBL/GenBank/DDBJ whole genome shotgun (WGS) entry which is preliminary data.</text>
</comment>
<dbReference type="Pfam" id="PF01019">
    <property type="entry name" value="G_glu_transpept"/>
    <property type="match status" value="1"/>
</dbReference>
<dbReference type="PANTHER" id="PTHR43881">
    <property type="entry name" value="GAMMA-GLUTAMYLTRANSPEPTIDASE (AFU_ORTHOLOGUE AFUA_4G13580)"/>
    <property type="match status" value="1"/>
</dbReference>
<evidence type="ECO:0000313" key="2">
    <source>
        <dbReference type="EMBL" id="MFC3052842.1"/>
    </source>
</evidence>
<dbReference type="Gene3D" id="3.60.20.40">
    <property type="match status" value="1"/>
</dbReference>
<proteinExistence type="predicted"/>
<dbReference type="SUPFAM" id="SSF56235">
    <property type="entry name" value="N-terminal nucleophile aminohydrolases (Ntn hydrolases)"/>
    <property type="match status" value="1"/>
</dbReference>
<dbReference type="RefSeq" id="WP_194213517.1">
    <property type="nucleotide sequence ID" value="NZ_CP061205.1"/>
</dbReference>
<dbReference type="InterPro" id="IPR043138">
    <property type="entry name" value="GGT_lsub"/>
</dbReference>
<dbReference type="InterPro" id="IPR043137">
    <property type="entry name" value="GGT_ssub_C"/>
</dbReference>
<gene>
    <name evidence="2" type="ORF">ACFOKA_13085</name>
</gene>
<dbReference type="Proteomes" id="UP001595444">
    <property type="component" value="Unassembled WGS sequence"/>
</dbReference>
<dbReference type="EMBL" id="JBHRSL010000010">
    <property type="protein sequence ID" value="MFC3052842.1"/>
    <property type="molecule type" value="Genomic_DNA"/>
</dbReference>
<dbReference type="InterPro" id="IPR052896">
    <property type="entry name" value="GGT-like_enzyme"/>
</dbReference>
<dbReference type="PRINTS" id="PR01210">
    <property type="entry name" value="GGTRANSPTASE"/>
</dbReference>
<evidence type="ECO:0000313" key="3">
    <source>
        <dbReference type="Proteomes" id="UP001595444"/>
    </source>
</evidence>
<reference evidence="3" key="1">
    <citation type="journal article" date="2019" name="Int. J. Syst. Evol. Microbiol.">
        <title>The Global Catalogue of Microorganisms (GCM) 10K type strain sequencing project: providing services to taxonomists for standard genome sequencing and annotation.</title>
        <authorList>
            <consortium name="The Broad Institute Genomics Platform"/>
            <consortium name="The Broad Institute Genome Sequencing Center for Infectious Disease"/>
            <person name="Wu L."/>
            <person name="Ma J."/>
        </authorList>
    </citation>
    <scope>NUCLEOTIDE SEQUENCE [LARGE SCALE GENOMIC DNA]</scope>
    <source>
        <strain evidence="3">KCTC 62164</strain>
    </source>
</reference>
<feature type="region of interest" description="Disordered" evidence="1">
    <location>
        <begin position="369"/>
        <end position="398"/>
    </location>
</feature>
<dbReference type="InterPro" id="IPR029055">
    <property type="entry name" value="Ntn_hydrolases_N"/>
</dbReference>
<organism evidence="2 3">
    <name type="scientific">Kordiimonas pumila</name>
    <dbReference type="NCBI Taxonomy" id="2161677"/>
    <lineage>
        <taxon>Bacteria</taxon>
        <taxon>Pseudomonadati</taxon>
        <taxon>Pseudomonadota</taxon>
        <taxon>Alphaproteobacteria</taxon>
        <taxon>Kordiimonadales</taxon>
        <taxon>Kordiimonadaceae</taxon>
        <taxon>Kordiimonas</taxon>
    </lineage>
</organism>
<name>A0ABV7D890_9PROT</name>
<keyword evidence="3" id="KW-1185">Reference proteome</keyword>
<sequence length="607" mass="65337">MDHFTTRPELCGTFGAVASTHWIASAVAMRILEAGGNAFDAGACAGFVLQIVEPHLNGPGGDVPILVTRANDTGPTVICGQGPAPAAATIEHFQNLGLDLIPGTGLLAPCVPGAFGAWLTMLRDYGTVSVRDVLEPAIYYANNGHPILKNAVNTINSVKELFQNEWKTSSATFLPNGSAPEPGSLFTNKPLGAFYERVIKHAESVSGSREKQIQAAIDYWYKGEAAEVIERFCTETEALDVSGQRHRGLLTADDLNNWSPPLEKATSVTHGEYSLFKCGAWSQGPALLQAVQILQGSGIADYAPESADYVHLVTETIKLVMADRDAWYGDEIDVPMETLLSKDYANMRRSFIGDTASLEIRPGTLNSTAPKLPPVHPKGAQGAPSAIAGGGEPTMAQNTATTSLPLNKFQRGDTCHIDVVDRWGNMVSATPSGGWLQSNPLIPELGFALGTRMQMFWLQPGLPNSLKPGKRPRTTLTPSMAFKDGKPYLAFGTPGGDQQEQWSLQLWLNHIVHGRPLQQAIETPAFHTDHMIASFWPREASLGSLIMEERYDSATISELQKRGHHITVGAPWSEGRLSACSYESGAGGTLLRAGANPRGMQGYAIVR</sequence>
<accession>A0ABV7D890</accession>
<evidence type="ECO:0000256" key="1">
    <source>
        <dbReference type="SAM" id="MobiDB-lite"/>
    </source>
</evidence>
<dbReference type="PANTHER" id="PTHR43881:SF1">
    <property type="entry name" value="GAMMA-GLUTAMYLTRANSPEPTIDASE (AFU_ORTHOLOGUE AFUA_4G13580)"/>
    <property type="match status" value="1"/>
</dbReference>
<protein>
    <submittedName>
        <fullName evidence="2">Gamma-glutamyltransferase family protein</fullName>
    </submittedName>
</protein>